<name>A0A420XYB8_9PEZI</name>
<protein>
    <submittedName>
        <fullName evidence="2">Uncharacterized protein</fullName>
    </submittedName>
</protein>
<feature type="compositionally biased region" description="Basic residues" evidence="1">
    <location>
        <begin position="285"/>
        <end position="294"/>
    </location>
</feature>
<dbReference type="OrthoDB" id="506431at2759"/>
<feature type="compositionally biased region" description="Low complexity" evidence="1">
    <location>
        <begin position="295"/>
        <end position="309"/>
    </location>
</feature>
<feature type="region of interest" description="Disordered" evidence="1">
    <location>
        <begin position="173"/>
        <end position="195"/>
    </location>
</feature>
<evidence type="ECO:0000313" key="3">
    <source>
        <dbReference type="Proteomes" id="UP000275385"/>
    </source>
</evidence>
<sequence length="414" mass="43876">MMGPTLPKKGRKNVDTSKNPSQRGLTSAGQDSGVGTRSSLAISNAGASATEPPTTAKSAEHGRSTSASSNAGNGAVSPTPQSERTAVASSSGEEARSSTLTQTASVSTGDGWNHKRYQREDEELWGHGISRTGQQLMDAIKHAGTSAGRFVEAKLGMEKQVTDQDRRDFYFTPKNPPVNDYHPPVVSSRPQHPDGHRWMLQPPPSAKVMEGKVPVSRSASVASANSRRTVATTDTLPLGRLVGERAVEAKIRKGDNSAEGAALSTASLSGIFTQRTTRGSSTRTRSQRTARSRSHSVSTESEGSPSGGTRRTKRKSKVRARPPLDIDSDEEDEWMSRNTEYLANSNTAPSNHPTHAAQRPRLSTILSSEQCATSETTNPLGDVTNIRPAMPSSSDSQDSAAAGSHLAQGPAVAE</sequence>
<keyword evidence="3" id="KW-1185">Reference proteome</keyword>
<evidence type="ECO:0000313" key="2">
    <source>
        <dbReference type="EMBL" id="RKU40662.1"/>
    </source>
</evidence>
<organism evidence="2 3">
    <name type="scientific">Coniochaeta pulveracea</name>
    <dbReference type="NCBI Taxonomy" id="177199"/>
    <lineage>
        <taxon>Eukaryota</taxon>
        <taxon>Fungi</taxon>
        <taxon>Dikarya</taxon>
        <taxon>Ascomycota</taxon>
        <taxon>Pezizomycotina</taxon>
        <taxon>Sordariomycetes</taxon>
        <taxon>Sordariomycetidae</taxon>
        <taxon>Coniochaetales</taxon>
        <taxon>Coniochaetaceae</taxon>
        <taxon>Coniochaeta</taxon>
    </lineage>
</organism>
<feature type="compositionally biased region" description="Low complexity" evidence="1">
    <location>
        <begin position="392"/>
        <end position="404"/>
    </location>
</feature>
<reference evidence="2 3" key="1">
    <citation type="submission" date="2018-08" db="EMBL/GenBank/DDBJ databases">
        <title>Draft genome of the lignicolous fungus Coniochaeta pulveracea.</title>
        <authorList>
            <person name="Borstlap C.J."/>
            <person name="De Witt R.N."/>
            <person name="Botha A."/>
            <person name="Volschenk H."/>
        </authorList>
    </citation>
    <scope>NUCLEOTIDE SEQUENCE [LARGE SCALE GENOMIC DNA]</scope>
    <source>
        <strain evidence="2 3">CAB683</strain>
    </source>
</reference>
<accession>A0A420XYB8</accession>
<feature type="compositionally biased region" description="Basic residues" evidence="1">
    <location>
        <begin position="310"/>
        <end position="320"/>
    </location>
</feature>
<gene>
    <name evidence="2" type="ORF">DL546_001995</name>
</gene>
<dbReference type="AlphaFoldDB" id="A0A420XYB8"/>
<feature type="compositionally biased region" description="Polar residues" evidence="1">
    <location>
        <begin position="76"/>
        <end position="110"/>
    </location>
</feature>
<feature type="compositionally biased region" description="Polar residues" evidence="1">
    <location>
        <begin position="16"/>
        <end position="57"/>
    </location>
</feature>
<feature type="compositionally biased region" description="Low complexity" evidence="1">
    <location>
        <begin position="273"/>
        <end position="284"/>
    </location>
</feature>
<feature type="compositionally biased region" description="Polar residues" evidence="1">
    <location>
        <begin position="364"/>
        <end position="379"/>
    </location>
</feature>
<evidence type="ECO:0000256" key="1">
    <source>
        <dbReference type="SAM" id="MobiDB-lite"/>
    </source>
</evidence>
<dbReference type="Proteomes" id="UP000275385">
    <property type="component" value="Unassembled WGS sequence"/>
</dbReference>
<feature type="compositionally biased region" description="Low complexity" evidence="1">
    <location>
        <begin position="66"/>
        <end position="75"/>
    </location>
</feature>
<feature type="region of interest" description="Disordered" evidence="1">
    <location>
        <begin position="270"/>
        <end position="414"/>
    </location>
</feature>
<comment type="caution">
    <text evidence="2">The sequence shown here is derived from an EMBL/GenBank/DDBJ whole genome shotgun (WGS) entry which is preliminary data.</text>
</comment>
<feature type="region of interest" description="Disordered" evidence="1">
    <location>
        <begin position="1"/>
        <end position="117"/>
    </location>
</feature>
<dbReference type="EMBL" id="QVQW01000095">
    <property type="protein sequence ID" value="RKU40662.1"/>
    <property type="molecule type" value="Genomic_DNA"/>
</dbReference>
<proteinExistence type="predicted"/>
<feature type="compositionally biased region" description="Polar residues" evidence="1">
    <location>
        <begin position="336"/>
        <end position="353"/>
    </location>
</feature>